<protein>
    <submittedName>
        <fullName evidence="1">21779_t:CDS:1</fullName>
    </submittedName>
</protein>
<organism evidence="1 2">
    <name type="scientific">Racocetra persica</name>
    <dbReference type="NCBI Taxonomy" id="160502"/>
    <lineage>
        <taxon>Eukaryota</taxon>
        <taxon>Fungi</taxon>
        <taxon>Fungi incertae sedis</taxon>
        <taxon>Mucoromycota</taxon>
        <taxon>Glomeromycotina</taxon>
        <taxon>Glomeromycetes</taxon>
        <taxon>Diversisporales</taxon>
        <taxon>Gigasporaceae</taxon>
        <taxon>Racocetra</taxon>
    </lineage>
</organism>
<sequence length="202" mass="22258">SSGDVNAKESSTVPQSLSHKASVRSTKSTRSTRSTRSTKSVRSQKAISNAISLYTSTDSTQNPIGSDDDYDMLMEETCAICLEDFDDGDKIRELPCRHHYHVECIDPWLTTKSSSCPLCKKDCKPSIGGGNNENTSVSVNIENEAHQSQTNQNSMNANHPNVVLRMGRLLRGYLSSRNRGMNSTRNITTNPSENENGVELEN</sequence>
<comment type="caution">
    <text evidence="1">The sequence shown here is derived from an EMBL/GenBank/DDBJ whole genome shotgun (WGS) entry which is preliminary data.</text>
</comment>
<dbReference type="EMBL" id="CAJVQC010091958">
    <property type="protein sequence ID" value="CAG8826323.1"/>
    <property type="molecule type" value="Genomic_DNA"/>
</dbReference>
<evidence type="ECO:0000313" key="2">
    <source>
        <dbReference type="Proteomes" id="UP000789920"/>
    </source>
</evidence>
<reference evidence="1" key="1">
    <citation type="submission" date="2021-06" db="EMBL/GenBank/DDBJ databases">
        <authorList>
            <person name="Kallberg Y."/>
            <person name="Tangrot J."/>
            <person name="Rosling A."/>
        </authorList>
    </citation>
    <scope>NUCLEOTIDE SEQUENCE</scope>
    <source>
        <strain evidence="1">MA461A</strain>
    </source>
</reference>
<dbReference type="Proteomes" id="UP000789920">
    <property type="component" value="Unassembled WGS sequence"/>
</dbReference>
<evidence type="ECO:0000313" key="1">
    <source>
        <dbReference type="EMBL" id="CAG8826323.1"/>
    </source>
</evidence>
<proteinExistence type="predicted"/>
<name>A0ACA9S6B5_9GLOM</name>
<accession>A0ACA9S6B5</accession>
<feature type="non-terminal residue" evidence="1">
    <location>
        <position position="1"/>
    </location>
</feature>
<gene>
    <name evidence="1" type="ORF">RPERSI_LOCUS26711</name>
</gene>
<keyword evidence="2" id="KW-1185">Reference proteome</keyword>
<feature type="non-terminal residue" evidence="1">
    <location>
        <position position="202"/>
    </location>
</feature>